<dbReference type="SUPFAM" id="SSF53474">
    <property type="entry name" value="alpha/beta-Hydrolases"/>
    <property type="match status" value="1"/>
</dbReference>
<dbReference type="InterPro" id="IPR000639">
    <property type="entry name" value="Epox_hydrolase-like"/>
</dbReference>
<accession>A0A3L8PP47</accession>
<proteinExistence type="predicted"/>
<comment type="caution">
    <text evidence="2">The sequence shown here is derived from an EMBL/GenBank/DDBJ whole genome shotgun (WGS) entry which is preliminary data.</text>
</comment>
<dbReference type="PRINTS" id="PR00111">
    <property type="entry name" value="ABHYDROLASE"/>
</dbReference>
<evidence type="ECO:0000313" key="2">
    <source>
        <dbReference type="EMBL" id="RLV57151.1"/>
    </source>
</evidence>
<evidence type="ECO:0000313" key="3">
    <source>
        <dbReference type="Proteomes" id="UP000282515"/>
    </source>
</evidence>
<dbReference type="PRINTS" id="PR00412">
    <property type="entry name" value="EPOXHYDRLASE"/>
</dbReference>
<dbReference type="PANTHER" id="PTHR46438">
    <property type="entry name" value="ALPHA/BETA-HYDROLASES SUPERFAMILY PROTEIN"/>
    <property type="match status" value="1"/>
</dbReference>
<name>A0A3L8PP47_9ACTN</name>
<dbReference type="Gene3D" id="3.40.50.1820">
    <property type="entry name" value="alpha/beta hydrolase"/>
    <property type="match status" value="1"/>
</dbReference>
<dbReference type="InterPro" id="IPR029058">
    <property type="entry name" value="AB_hydrolase_fold"/>
</dbReference>
<dbReference type="Pfam" id="PF12697">
    <property type="entry name" value="Abhydrolase_6"/>
    <property type="match status" value="1"/>
</dbReference>
<dbReference type="AlphaFoldDB" id="A0A3L8PP47"/>
<evidence type="ECO:0000259" key="1">
    <source>
        <dbReference type="Pfam" id="PF12697"/>
    </source>
</evidence>
<sequence length="275" mass="29308">MLSKLAYSRTGGGEPLVLIHGIGHRWQAWEPVIEQLSEHFDVIALDLPGFGASPALKEAGVSASMENVLQAVGENFEEWGIERPHVVGNSLGGAVALYLGDHGLARSVVALSPAGFFGPAGRVQAVAALLAIKLAAYAPDAVLRQVSRSSLGRKLVGFLLYSHPERYDADRVLGDALSLKRSPAFWPTLVRAVNFRFHGGVRVPTTIAWGTKDRLLNPKQAAQARRQLPDAVHVPLVGAGHVPMGDCPEEIARIVHETVARGDQAADSTPFSATA</sequence>
<keyword evidence="2" id="KW-0378">Hydrolase</keyword>
<gene>
    <name evidence="2" type="ORF">D9V41_00365</name>
</gene>
<organism evidence="2 3">
    <name type="scientific">Aeromicrobium phragmitis</name>
    <dbReference type="NCBI Taxonomy" id="2478914"/>
    <lineage>
        <taxon>Bacteria</taxon>
        <taxon>Bacillati</taxon>
        <taxon>Actinomycetota</taxon>
        <taxon>Actinomycetes</taxon>
        <taxon>Propionibacteriales</taxon>
        <taxon>Nocardioidaceae</taxon>
        <taxon>Aeromicrobium</taxon>
    </lineage>
</organism>
<dbReference type="PANTHER" id="PTHR46438:SF11">
    <property type="entry name" value="LIPASE-RELATED"/>
    <property type="match status" value="1"/>
</dbReference>
<dbReference type="OrthoDB" id="27092at2"/>
<dbReference type="GO" id="GO:0016787">
    <property type="term" value="F:hydrolase activity"/>
    <property type="evidence" value="ECO:0007669"/>
    <property type="project" value="UniProtKB-KW"/>
</dbReference>
<dbReference type="EMBL" id="RDBF01000001">
    <property type="protein sequence ID" value="RLV57151.1"/>
    <property type="molecule type" value="Genomic_DNA"/>
</dbReference>
<dbReference type="Proteomes" id="UP000282515">
    <property type="component" value="Unassembled WGS sequence"/>
</dbReference>
<protein>
    <submittedName>
        <fullName evidence="2">Alpha/beta fold hydrolase</fullName>
    </submittedName>
</protein>
<feature type="domain" description="AB hydrolase-1" evidence="1">
    <location>
        <begin position="16"/>
        <end position="253"/>
    </location>
</feature>
<dbReference type="InterPro" id="IPR000073">
    <property type="entry name" value="AB_hydrolase_1"/>
</dbReference>
<keyword evidence="3" id="KW-1185">Reference proteome</keyword>
<dbReference type="RefSeq" id="WP_121792560.1">
    <property type="nucleotide sequence ID" value="NZ_RDBF01000001.1"/>
</dbReference>
<reference evidence="2 3" key="1">
    <citation type="submission" date="2018-10" db="EMBL/GenBank/DDBJ databases">
        <title>Aeromicrobium sp. 9W16Y-2 whole genome shotgun sequence.</title>
        <authorList>
            <person name="Li F."/>
        </authorList>
    </citation>
    <scope>NUCLEOTIDE SEQUENCE [LARGE SCALE GENOMIC DNA]</scope>
    <source>
        <strain evidence="2 3">9W16Y-2</strain>
    </source>
</reference>